<evidence type="ECO:0000313" key="4">
    <source>
        <dbReference type="EMBL" id="CAB5063931.1"/>
    </source>
</evidence>
<feature type="domain" description="Acyl-CoA thioesterase-like C-terminal" evidence="2">
    <location>
        <begin position="134"/>
        <end position="268"/>
    </location>
</feature>
<dbReference type="Gene3D" id="2.40.160.210">
    <property type="entry name" value="Acyl-CoA thioesterase, double hotdog domain"/>
    <property type="match status" value="1"/>
</dbReference>
<evidence type="ECO:0000259" key="2">
    <source>
        <dbReference type="Pfam" id="PF20789"/>
    </source>
</evidence>
<dbReference type="InterPro" id="IPR029069">
    <property type="entry name" value="HotDog_dom_sf"/>
</dbReference>
<reference evidence="4" key="1">
    <citation type="submission" date="2020-05" db="EMBL/GenBank/DDBJ databases">
        <authorList>
            <person name="Chiriac C."/>
            <person name="Salcher M."/>
            <person name="Ghai R."/>
            <person name="Kavagutti S V."/>
        </authorList>
    </citation>
    <scope>NUCLEOTIDE SEQUENCE</scope>
</reference>
<dbReference type="InterPro" id="IPR052389">
    <property type="entry name" value="Sec_Metab_Biosynth-Assoc"/>
</dbReference>
<organism evidence="4">
    <name type="scientific">freshwater metagenome</name>
    <dbReference type="NCBI Taxonomy" id="449393"/>
    <lineage>
        <taxon>unclassified sequences</taxon>
        <taxon>metagenomes</taxon>
        <taxon>ecological metagenomes</taxon>
    </lineage>
</organism>
<dbReference type="PANTHER" id="PTHR38110">
    <property type="entry name" value="CHROMOSOME 23, WHOLE GENOME SHOTGUN SEQUENCE"/>
    <property type="match status" value="1"/>
</dbReference>
<dbReference type="Pfam" id="PF20789">
    <property type="entry name" value="4HBT_3C"/>
    <property type="match status" value="1"/>
</dbReference>
<proteinExistence type="predicted"/>
<evidence type="ECO:0000259" key="1">
    <source>
        <dbReference type="Pfam" id="PF13622"/>
    </source>
</evidence>
<name>A0A6J7UDP5_9ZZZZ</name>
<dbReference type="SUPFAM" id="SSF54637">
    <property type="entry name" value="Thioesterase/thiol ester dehydrase-isomerase"/>
    <property type="match status" value="2"/>
</dbReference>
<dbReference type="AlphaFoldDB" id="A0A6J7UDP5"/>
<accession>A0A6J7UDP5</accession>
<protein>
    <submittedName>
        <fullName evidence="4">Unannotated protein</fullName>
    </submittedName>
</protein>
<dbReference type="InterPro" id="IPR049449">
    <property type="entry name" value="TesB_ACOT8-like_N"/>
</dbReference>
<dbReference type="EMBL" id="CAFBQU010000012">
    <property type="protein sequence ID" value="CAB5063931.1"/>
    <property type="molecule type" value="Genomic_DNA"/>
</dbReference>
<feature type="domain" description="Acyl-CoA thioesterase-like N-terminal HotDog" evidence="1">
    <location>
        <begin position="33"/>
        <end position="109"/>
    </location>
</feature>
<dbReference type="InterPro" id="IPR049450">
    <property type="entry name" value="ACOT8-like_C"/>
</dbReference>
<dbReference type="Pfam" id="PF13622">
    <property type="entry name" value="4HBT_3"/>
    <property type="match status" value="1"/>
</dbReference>
<dbReference type="InterPro" id="IPR042171">
    <property type="entry name" value="Acyl-CoA_hotdog"/>
</dbReference>
<dbReference type="PANTHER" id="PTHR38110:SF1">
    <property type="entry name" value="THIOESTERASE DOMAIN-CONTAINING PROTEIN"/>
    <property type="match status" value="1"/>
</dbReference>
<dbReference type="CDD" id="cd03440">
    <property type="entry name" value="hot_dog"/>
    <property type="match status" value="1"/>
</dbReference>
<sequence length="273" mass="29666">MLTVTFRFDTATAVTPIAEKNGLTTFSAEVFDGWDIMGNANGGYLLAMMGRAMQQHSGRRDPFTVTAHYLAPAPAGPLEIEVDTVKTGKLVTTMNATMRRGDRNIMRVLGAWGEMAALEPQIVTATPPDMPPFDECTSRNSDGGEFTIGLLQNVTNRLHPDDSTFIAGTPSGTACMRGWIEFPDDRPMDTLALLLAVDSMPPPLFNLPYEKGWVPTLELTVHVRAVPVGKRLACSFRTKVVQGGLIEEDGEIWDESGTLVALSRQMALAPRAV</sequence>
<gene>
    <name evidence="3" type="ORF">UFOPK4098_01320</name>
    <name evidence="4" type="ORF">UFOPK4347_00665</name>
</gene>
<evidence type="ECO:0000313" key="3">
    <source>
        <dbReference type="EMBL" id="CAB5028394.1"/>
    </source>
</evidence>
<dbReference type="EMBL" id="CAFBPN010000098">
    <property type="protein sequence ID" value="CAB5028394.1"/>
    <property type="molecule type" value="Genomic_DNA"/>
</dbReference>